<dbReference type="InterPro" id="IPR052095">
    <property type="entry name" value="UNC-13_domain"/>
</dbReference>
<evidence type="ECO:0000256" key="4">
    <source>
        <dbReference type="ARBA" id="ARBA00005823"/>
    </source>
</evidence>
<comment type="similarity">
    <text evidence="4">Belongs to the unc-13 family.</text>
</comment>
<dbReference type="GO" id="GO:0099503">
    <property type="term" value="C:secretory vesicle"/>
    <property type="evidence" value="ECO:0007669"/>
    <property type="project" value="TreeGrafter"/>
</dbReference>
<evidence type="ECO:0000313" key="12">
    <source>
        <dbReference type="EMBL" id="BFF98117.1"/>
    </source>
</evidence>
<keyword evidence="13" id="KW-1185">Reference proteome</keyword>
<feature type="compositionally biased region" description="Pro residues" evidence="8">
    <location>
        <begin position="390"/>
        <end position="400"/>
    </location>
</feature>
<evidence type="ECO:0000256" key="8">
    <source>
        <dbReference type="SAM" id="MobiDB-lite"/>
    </source>
</evidence>
<feature type="domain" description="MHD1" evidence="10">
    <location>
        <begin position="858"/>
        <end position="982"/>
    </location>
</feature>
<evidence type="ECO:0000259" key="9">
    <source>
        <dbReference type="PROSITE" id="PS50004"/>
    </source>
</evidence>
<accession>A0AAU9FQ86</accession>
<gene>
    <name evidence="12" type="ORF">DMAD_06370</name>
</gene>
<dbReference type="CDD" id="cd04009">
    <property type="entry name" value="C2B_Munc13-like"/>
    <property type="match status" value="1"/>
</dbReference>
<feature type="domain" description="MHD2" evidence="11">
    <location>
        <begin position="1079"/>
        <end position="1189"/>
    </location>
</feature>
<dbReference type="PROSITE" id="PS50004">
    <property type="entry name" value="C2"/>
    <property type="match status" value="2"/>
</dbReference>
<keyword evidence="5" id="KW-0268">Exocytosis</keyword>
<reference evidence="12 13" key="1">
    <citation type="submission" date="2024-02" db="EMBL/GenBank/DDBJ databases">
        <title>A chromosome-level genome assembly of Drosophila madeirensis, a fruit fly species endemic to Madeira island.</title>
        <authorList>
            <person name="Tomihara K."/>
            <person name="Llopart A."/>
            <person name="Yamamoto D."/>
        </authorList>
    </citation>
    <scope>NUCLEOTIDE SEQUENCE [LARGE SCALE GENOMIC DNA]</scope>
    <source>
        <strain evidence="12 13">RF1</strain>
    </source>
</reference>
<dbReference type="GO" id="GO:0005770">
    <property type="term" value="C:late endosome"/>
    <property type="evidence" value="ECO:0007669"/>
    <property type="project" value="UniProtKB-SubCell"/>
</dbReference>
<feature type="domain" description="C2" evidence="9">
    <location>
        <begin position="1201"/>
        <end position="1328"/>
    </location>
</feature>
<evidence type="ECO:0000256" key="7">
    <source>
        <dbReference type="ARBA" id="ARBA00022753"/>
    </source>
</evidence>
<dbReference type="Pfam" id="PF00168">
    <property type="entry name" value="C2"/>
    <property type="match status" value="3"/>
</dbReference>
<dbReference type="Gene3D" id="1.10.357.50">
    <property type="match status" value="1"/>
</dbReference>
<feature type="compositionally biased region" description="Low complexity" evidence="8">
    <location>
        <begin position="60"/>
        <end position="107"/>
    </location>
</feature>
<dbReference type="Gene3D" id="2.60.40.150">
    <property type="entry name" value="C2 domain"/>
    <property type="match status" value="2"/>
</dbReference>
<dbReference type="GO" id="GO:0006887">
    <property type="term" value="P:exocytosis"/>
    <property type="evidence" value="ECO:0007669"/>
    <property type="project" value="UniProtKB-KW"/>
</dbReference>
<dbReference type="GO" id="GO:0055037">
    <property type="term" value="C:recycling endosome"/>
    <property type="evidence" value="ECO:0007669"/>
    <property type="project" value="UniProtKB-SubCell"/>
</dbReference>
<dbReference type="Proteomes" id="UP001500889">
    <property type="component" value="Chromosome J"/>
</dbReference>
<proteinExistence type="inferred from homology"/>
<evidence type="ECO:0000259" key="11">
    <source>
        <dbReference type="PROSITE" id="PS51259"/>
    </source>
</evidence>
<dbReference type="EMBL" id="AP029265">
    <property type="protein sequence ID" value="BFF98117.1"/>
    <property type="molecule type" value="Genomic_DNA"/>
</dbReference>
<evidence type="ECO:0000256" key="3">
    <source>
        <dbReference type="ARBA" id="ARBA00004603"/>
    </source>
</evidence>
<evidence type="ECO:0000259" key="10">
    <source>
        <dbReference type="PROSITE" id="PS51258"/>
    </source>
</evidence>
<dbReference type="InterPro" id="IPR035892">
    <property type="entry name" value="C2_domain_sf"/>
</dbReference>
<dbReference type="InterPro" id="IPR014772">
    <property type="entry name" value="Munc13_dom-2"/>
</dbReference>
<keyword evidence="6" id="KW-0963">Cytoplasm</keyword>
<feature type="compositionally biased region" description="Basic residues" evidence="8">
    <location>
        <begin position="421"/>
        <end position="430"/>
    </location>
</feature>
<dbReference type="PANTHER" id="PTHR45999">
    <property type="entry name" value="UNC-13-4A, ISOFORM B"/>
    <property type="match status" value="1"/>
</dbReference>
<protein>
    <submittedName>
        <fullName evidence="12">BAI1-associated protein 3</fullName>
    </submittedName>
</protein>
<dbReference type="Pfam" id="PF06292">
    <property type="entry name" value="MUN"/>
    <property type="match status" value="1"/>
</dbReference>
<dbReference type="SUPFAM" id="SSF49562">
    <property type="entry name" value="C2 domain (Calcium/lipid-binding domain, CaLB)"/>
    <property type="match status" value="2"/>
</dbReference>
<feature type="compositionally biased region" description="Basic and acidic residues" evidence="8">
    <location>
        <begin position="264"/>
        <end position="288"/>
    </location>
</feature>
<name>A0AAU9FQ86_DROMD</name>
<dbReference type="PROSITE" id="PS51258">
    <property type="entry name" value="MHD1"/>
    <property type="match status" value="1"/>
</dbReference>
<dbReference type="InterPro" id="IPR000008">
    <property type="entry name" value="C2_dom"/>
</dbReference>
<evidence type="ECO:0000256" key="2">
    <source>
        <dbReference type="ARBA" id="ARBA00004496"/>
    </source>
</evidence>
<sequence>MSFLSSMQQYVTSGISSLGLGNRRFSLSRQESSEQQSGGVGGVPPGGIAAATPLPPFPPQQQQQQPLPLPLPLQQQQQQQQQQLLLQQQQQQPAHGHPPLQQQTSIGSGLGLGLGAAAVYGAPATPIAGVAATASGSTYPSGGVVIGNPNATNPLLGYPKTGAGGTSASASGSGGTPQSRRQSRALECLAPPRTGSFRQRNSPLHQVDPPPRPPLAFCKRRLSWPEVDPRSNSGVQETDGSYFENFTSLGWKRENRRMSATRAAEARAEANPENERDPPAPEESIDRQDEKEKLYAEVLHTIANTVGAPAPGGQFAHYKDEMYLHAQRAFGVNPDRHYRLLHASAEDKPRIIVLSAVVIEADGLEAKDANGFSDPYCMLGIQPDGDGCPPVSPLPLPPTPRALSADMSGGFDNSATDSPPHRKHSFRLSFKRREAGRREQRDSLGGPVPAKLIKATSIKPHTLTPKWNEKFKFDIDDINTDTFHLDIWDHDDESCVLDAVSRLNEVRGVRGLGRFFKQVCQSARQGSQDDFLGSVNIAISDIPSTGLDAWFKLEARSHRSTVQGRIRLKLWLSTRDDRGNIAEENHEHQMHKVEQLQMVFMQHEVTTHEPSWTWCGDLPGPALTILHQLAVQGDLSDLHCAMARYVAAAKLNRSTPLDPKFLHRLLGDVEKQWNQPNQEALSRDLEQWLAEAMNGFVERSLNQIRRHRDIFPALNPPSLIRLEFLLRCLGLLGSMRAFRAVCPFNKGVRGEVVNALRKGSIMWGQNVLRESQCLPNPLSNFVTTLTADIQLGQTYYHALFDNTNGIQYFSIIYKQYDAMVGEELYSRMAAGQVPGVRMNLSQYAVLEGDAEPVDTKPFELFLALQEFCHLKRHLSAQPQPPEKPLALSNSHEWFIPTFERWMMVSKAKALQRIRAAIRMDAICEGERIVRYSSSSVDTASTLLNIKEFWKVINWPDEDTAIMLESQLIDVVCSAAMHYCDLIHTALADSGYYEQQGPFRCSDDMCVTVNNVEYVRRTLAEFRSDEQPLEESADNLLESSLTHMENRTERILSKLAPLMQMSLQKAMFHLAWSPDSLPANQAIVPLLEYLDCHLAALNSALLTKNFNRSLRFIWKTVLGEMSRQMETGDETDKPTHFHKRLYEALQLLVDFFHAEGQGLLLECLHTDDFWRIEQRLQFHKTDTDRLIDMFYMNRLREQLVAVCPSPYGSLAVRAYFNHDSLCVEVLHARDVVPLDPNGFSDPFVVIELLPRRIFLHCMEQQTNVHKRTLNPIFDECFEFSVTLEQCLTDGAMICFTVMDHDVLTANDFGGEAYLALGNIPGVEAYSTSVDNFHGLKQIELPLMQQKDKCNPILQILELRVNDKQAQDFVRKQKARFIT</sequence>
<feature type="region of interest" description="Disordered" evidence="8">
    <location>
        <begin position="26"/>
        <end position="107"/>
    </location>
</feature>
<evidence type="ECO:0000256" key="5">
    <source>
        <dbReference type="ARBA" id="ARBA00022483"/>
    </source>
</evidence>
<feature type="region of interest" description="Disordered" evidence="8">
    <location>
        <begin position="156"/>
        <end position="214"/>
    </location>
</feature>
<dbReference type="CDD" id="cd08676">
    <property type="entry name" value="C2A_Munc13-like"/>
    <property type="match status" value="1"/>
</dbReference>
<evidence type="ECO:0000256" key="1">
    <source>
        <dbReference type="ARBA" id="ARBA00004172"/>
    </source>
</evidence>
<feature type="region of interest" description="Disordered" evidence="8">
    <location>
        <begin position="257"/>
        <end position="288"/>
    </location>
</feature>
<dbReference type="InterPro" id="IPR010439">
    <property type="entry name" value="MUN_dom"/>
</dbReference>
<feature type="compositionally biased region" description="Basic and acidic residues" evidence="8">
    <location>
        <begin position="431"/>
        <end position="442"/>
    </location>
</feature>
<dbReference type="PROSITE" id="PS51259">
    <property type="entry name" value="MHD2"/>
    <property type="match status" value="1"/>
</dbReference>
<evidence type="ECO:0000313" key="13">
    <source>
        <dbReference type="Proteomes" id="UP001500889"/>
    </source>
</evidence>
<feature type="domain" description="C2" evidence="9">
    <location>
        <begin position="335"/>
        <end position="530"/>
    </location>
</feature>
<dbReference type="PANTHER" id="PTHR45999:SF4">
    <property type="entry name" value="UNC-13-4A, ISOFORM B"/>
    <property type="match status" value="1"/>
</dbReference>
<comment type="subcellular location">
    <subcellularLocation>
        <location evidence="2">Cytoplasm</location>
    </subcellularLocation>
    <subcellularLocation>
        <location evidence="3">Late endosome</location>
    </subcellularLocation>
    <subcellularLocation>
        <location evidence="1">Recycling endosome</location>
    </subcellularLocation>
</comment>
<evidence type="ECO:0000256" key="6">
    <source>
        <dbReference type="ARBA" id="ARBA00022490"/>
    </source>
</evidence>
<feature type="region of interest" description="Disordered" evidence="8">
    <location>
        <begin position="388"/>
        <end position="448"/>
    </location>
</feature>
<dbReference type="SMART" id="SM00239">
    <property type="entry name" value="C2"/>
    <property type="match status" value="2"/>
</dbReference>
<organism evidence="12 13">
    <name type="scientific">Drosophila madeirensis</name>
    <name type="common">Fruit fly</name>
    <dbReference type="NCBI Taxonomy" id="30013"/>
    <lineage>
        <taxon>Eukaryota</taxon>
        <taxon>Metazoa</taxon>
        <taxon>Ecdysozoa</taxon>
        <taxon>Arthropoda</taxon>
        <taxon>Hexapoda</taxon>
        <taxon>Insecta</taxon>
        <taxon>Pterygota</taxon>
        <taxon>Neoptera</taxon>
        <taxon>Endopterygota</taxon>
        <taxon>Diptera</taxon>
        <taxon>Brachycera</taxon>
        <taxon>Muscomorpha</taxon>
        <taxon>Ephydroidea</taxon>
        <taxon>Drosophilidae</taxon>
        <taxon>Drosophila</taxon>
        <taxon>Sophophora</taxon>
    </lineage>
</organism>
<keyword evidence="7" id="KW-0967">Endosome</keyword>
<dbReference type="InterPro" id="IPR014770">
    <property type="entry name" value="Munc13_1"/>
</dbReference>